<dbReference type="Gene3D" id="3.20.20.10">
    <property type="entry name" value="Alanine racemase"/>
    <property type="match status" value="1"/>
</dbReference>
<dbReference type="PANTHER" id="PTHR30511:SF0">
    <property type="entry name" value="ALANINE RACEMASE, CATABOLIC-RELATED"/>
    <property type="match status" value="1"/>
</dbReference>
<dbReference type="SUPFAM" id="SSF50621">
    <property type="entry name" value="Alanine racemase C-terminal domain-like"/>
    <property type="match status" value="1"/>
</dbReference>
<dbReference type="PANTHER" id="PTHR30511">
    <property type="entry name" value="ALANINE RACEMASE"/>
    <property type="match status" value="1"/>
</dbReference>
<dbReference type="SMART" id="SM01005">
    <property type="entry name" value="Ala_racemase_C"/>
    <property type="match status" value="1"/>
</dbReference>
<comment type="catalytic activity">
    <reaction evidence="4">
        <text>L-alanine = D-alanine</text>
        <dbReference type="Rhea" id="RHEA:20249"/>
        <dbReference type="ChEBI" id="CHEBI:57416"/>
        <dbReference type="ChEBI" id="CHEBI:57972"/>
        <dbReference type="EC" id="5.1.1.1"/>
    </reaction>
</comment>
<sequence>MNRNLRGTYALVDLKRYLNNLNIARKLSKSYITPVIKANGYGHGAIELARFTLEHSDIRIFCVATFEEGVTLRDGLGEAAEIIVLGFVDEYFFNELITNNLLINIYDDEIAFRFNKYLEKKGMKYPVSIKIDTGMNRLGFDVSMNFRDFNEKYPNLIPKVLMSHLSSPDSDLEYTSWQIDRFSSVVERAKKIFPHIKSSLFNSSALLSFENSFDYSRPGILTYGFVKSDYDIGIKPVMKIFSKIIHVKYLDKNESVGYNRTYITGKKTILGVLPIGYADGYNRLLSNKGFVYVDGYKCPIIGRICMDMTMIDISDLPEGKWYKEVEILGDNIRADEMAKMCNTISYEILTSISPRIPRIYEGIDE</sequence>
<dbReference type="Pfam" id="PF00842">
    <property type="entry name" value="Ala_racemase_C"/>
    <property type="match status" value="1"/>
</dbReference>
<dbReference type="GO" id="GO:0030170">
    <property type="term" value="F:pyridoxal phosphate binding"/>
    <property type="evidence" value="ECO:0007669"/>
    <property type="project" value="UniProtKB-UniRule"/>
</dbReference>
<dbReference type="EC" id="5.1.1.1" evidence="4"/>
<evidence type="ECO:0000313" key="8">
    <source>
        <dbReference type="EMBL" id="PMP71415.1"/>
    </source>
</evidence>
<dbReference type="InterPro" id="IPR029066">
    <property type="entry name" value="PLP-binding_barrel"/>
</dbReference>
<evidence type="ECO:0000256" key="3">
    <source>
        <dbReference type="ARBA" id="ARBA00023235"/>
    </source>
</evidence>
<protein>
    <recommendedName>
        <fullName evidence="4">Alanine racemase</fullName>
        <ecNumber evidence="4">5.1.1.1</ecNumber>
    </recommendedName>
</protein>
<evidence type="ECO:0000256" key="1">
    <source>
        <dbReference type="ARBA" id="ARBA00001933"/>
    </source>
</evidence>
<dbReference type="GO" id="GO:0008784">
    <property type="term" value="F:alanine racemase activity"/>
    <property type="evidence" value="ECO:0007669"/>
    <property type="project" value="UniProtKB-UniRule"/>
</dbReference>
<evidence type="ECO:0000256" key="6">
    <source>
        <dbReference type="PIRSR" id="PIRSR600821-52"/>
    </source>
</evidence>
<dbReference type="CDD" id="cd00430">
    <property type="entry name" value="PLPDE_III_AR"/>
    <property type="match status" value="1"/>
</dbReference>
<dbReference type="EMBL" id="PNIN01000041">
    <property type="protein sequence ID" value="PMP71415.1"/>
    <property type="molecule type" value="Genomic_DNA"/>
</dbReference>
<keyword evidence="3 4" id="KW-0413">Isomerase</keyword>
<comment type="pathway">
    <text evidence="4">Amino-acid biosynthesis; D-alanine biosynthesis; D-alanine from L-alanine: step 1/1.</text>
</comment>
<comment type="caution">
    <text evidence="8">The sequence shown here is derived from an EMBL/GenBank/DDBJ whole genome shotgun (WGS) entry which is preliminary data.</text>
</comment>
<dbReference type="HAMAP" id="MF_01201">
    <property type="entry name" value="Ala_racemase"/>
    <property type="match status" value="1"/>
</dbReference>
<dbReference type="InterPro" id="IPR000821">
    <property type="entry name" value="Ala_racemase"/>
</dbReference>
<dbReference type="SUPFAM" id="SSF51419">
    <property type="entry name" value="PLP-binding barrel"/>
    <property type="match status" value="1"/>
</dbReference>
<feature type="active site" description="Proton acceptor; specific for L-alanine" evidence="4">
    <location>
        <position position="258"/>
    </location>
</feature>
<proteinExistence type="inferred from homology"/>
<dbReference type="GO" id="GO:0030632">
    <property type="term" value="P:D-alanine biosynthetic process"/>
    <property type="evidence" value="ECO:0007669"/>
    <property type="project" value="UniProtKB-UniRule"/>
</dbReference>
<evidence type="ECO:0000256" key="4">
    <source>
        <dbReference type="HAMAP-Rule" id="MF_01201"/>
    </source>
</evidence>
<dbReference type="PROSITE" id="PS00395">
    <property type="entry name" value="ALANINE_RACEMASE"/>
    <property type="match status" value="1"/>
</dbReference>
<dbReference type="InterPro" id="IPR009006">
    <property type="entry name" value="Ala_racemase/Decarboxylase_C"/>
</dbReference>
<dbReference type="GO" id="GO:0005829">
    <property type="term" value="C:cytosol"/>
    <property type="evidence" value="ECO:0007669"/>
    <property type="project" value="TreeGrafter"/>
</dbReference>
<evidence type="ECO:0000313" key="9">
    <source>
        <dbReference type="Proteomes" id="UP000242881"/>
    </source>
</evidence>
<gene>
    <name evidence="8" type="primary">alr</name>
    <name evidence="8" type="ORF">C0187_03990</name>
</gene>
<comment type="similarity">
    <text evidence="4">Belongs to the alanine racemase family.</text>
</comment>
<feature type="binding site" evidence="4 6">
    <location>
        <position position="306"/>
    </location>
    <ligand>
        <name>substrate</name>
    </ligand>
</feature>
<feature type="modified residue" description="N6-(pyridoxal phosphate)lysine" evidence="4 5">
    <location>
        <position position="37"/>
    </location>
</feature>
<organism evidence="8 9">
    <name type="scientific">Calditerrivibrio nitroreducens</name>
    <dbReference type="NCBI Taxonomy" id="477976"/>
    <lineage>
        <taxon>Bacteria</taxon>
        <taxon>Pseudomonadati</taxon>
        <taxon>Deferribacterota</taxon>
        <taxon>Deferribacteres</taxon>
        <taxon>Deferribacterales</taxon>
        <taxon>Calditerrivibrionaceae</taxon>
    </lineage>
</organism>
<dbReference type="AlphaFoldDB" id="A0A2J6WM31"/>
<dbReference type="InterPro" id="IPR011079">
    <property type="entry name" value="Ala_racemase_C"/>
</dbReference>
<dbReference type="Gene3D" id="2.40.37.10">
    <property type="entry name" value="Lyase, Ornithine Decarboxylase, Chain A, domain 1"/>
    <property type="match status" value="1"/>
</dbReference>
<dbReference type="Pfam" id="PF01168">
    <property type="entry name" value="Ala_racemase_N"/>
    <property type="match status" value="1"/>
</dbReference>
<comment type="function">
    <text evidence="4">Catalyzes the interconversion of L-alanine and D-alanine. May also act on other amino acids.</text>
</comment>
<accession>A0A2J6WM31</accession>
<evidence type="ECO:0000256" key="2">
    <source>
        <dbReference type="ARBA" id="ARBA00022898"/>
    </source>
</evidence>
<dbReference type="UniPathway" id="UPA00042">
    <property type="reaction ID" value="UER00497"/>
</dbReference>
<evidence type="ECO:0000259" key="7">
    <source>
        <dbReference type="SMART" id="SM01005"/>
    </source>
</evidence>
<feature type="domain" description="Alanine racemase C-terminal" evidence="7">
    <location>
        <begin position="237"/>
        <end position="361"/>
    </location>
</feature>
<dbReference type="InterPro" id="IPR001608">
    <property type="entry name" value="Ala_racemase_N"/>
</dbReference>
<dbReference type="NCBIfam" id="TIGR00492">
    <property type="entry name" value="alr"/>
    <property type="match status" value="1"/>
</dbReference>
<feature type="binding site" evidence="4 6">
    <location>
        <position position="137"/>
    </location>
    <ligand>
        <name>substrate</name>
    </ligand>
</feature>
<reference evidence="8 9" key="1">
    <citation type="submission" date="2018-01" db="EMBL/GenBank/DDBJ databases">
        <title>Metagenomic assembled genomes from two thermal pools in the Uzon Caldera, Kamchatka, Russia.</title>
        <authorList>
            <person name="Wilkins L."/>
            <person name="Ettinger C."/>
        </authorList>
    </citation>
    <scope>NUCLEOTIDE SEQUENCE [LARGE SCALE GENOMIC DNA]</scope>
    <source>
        <strain evidence="8">ZAV-05</strain>
    </source>
</reference>
<feature type="active site" description="Proton acceptor; specific for D-alanine" evidence="4">
    <location>
        <position position="37"/>
    </location>
</feature>
<name>A0A2J6WM31_9BACT</name>
<comment type="cofactor">
    <cofactor evidence="1 4 5">
        <name>pyridoxal 5'-phosphate</name>
        <dbReference type="ChEBI" id="CHEBI:597326"/>
    </cofactor>
</comment>
<dbReference type="InterPro" id="IPR020622">
    <property type="entry name" value="Ala_racemase_pyridoxalP-BS"/>
</dbReference>
<dbReference type="Proteomes" id="UP000242881">
    <property type="component" value="Unassembled WGS sequence"/>
</dbReference>
<dbReference type="PRINTS" id="PR00992">
    <property type="entry name" value="ALARACEMASE"/>
</dbReference>
<keyword evidence="2 4" id="KW-0663">Pyridoxal phosphate</keyword>
<evidence type="ECO:0000256" key="5">
    <source>
        <dbReference type="PIRSR" id="PIRSR600821-50"/>
    </source>
</evidence>